<accession>A0A6S6TKQ1</accession>
<gene>
    <name evidence="1" type="ORF">HELGO_WM4725</name>
</gene>
<reference evidence="1" key="1">
    <citation type="submission" date="2020-01" db="EMBL/GenBank/DDBJ databases">
        <authorList>
            <person name="Meier V. D."/>
            <person name="Meier V D."/>
        </authorList>
    </citation>
    <scope>NUCLEOTIDE SEQUENCE</scope>
    <source>
        <strain evidence="1">HLG_WM_MAG_05</strain>
    </source>
</reference>
<organism evidence="1">
    <name type="scientific">uncultured Sulfurovum sp</name>
    <dbReference type="NCBI Taxonomy" id="269237"/>
    <lineage>
        <taxon>Bacteria</taxon>
        <taxon>Pseudomonadati</taxon>
        <taxon>Campylobacterota</taxon>
        <taxon>Epsilonproteobacteria</taxon>
        <taxon>Campylobacterales</taxon>
        <taxon>Sulfurovaceae</taxon>
        <taxon>Sulfurovum</taxon>
        <taxon>environmental samples</taxon>
    </lineage>
</organism>
<protein>
    <submittedName>
        <fullName evidence="1">Uncharacterized protein</fullName>
    </submittedName>
</protein>
<evidence type="ECO:0000313" key="1">
    <source>
        <dbReference type="EMBL" id="CAA6816978.1"/>
    </source>
</evidence>
<dbReference type="EMBL" id="CACVAU010000050">
    <property type="protein sequence ID" value="CAA6816978.1"/>
    <property type="molecule type" value="Genomic_DNA"/>
</dbReference>
<dbReference type="AlphaFoldDB" id="A0A6S6TKQ1"/>
<name>A0A6S6TKQ1_9BACT</name>
<proteinExistence type="predicted"/>
<sequence>MGGFSSNYEGGYLDFDNNPKWIHDKSKKNDRYAHLRQKKVYHESSSSKYRYLSVLLTPTNLLTEIQQEKKTELYQIDDADVLLKLKHNKTNALDSLSLEVYYENIFIGSVQKVFEDDDIDNTTIVNEFCFLDEELKKVDIIWDGEGFYLKEKNHLI</sequence>